<dbReference type="RefSeq" id="XP_003742131.1">
    <property type="nucleotide sequence ID" value="XM_003742083.1"/>
</dbReference>
<organism evidence="2 3">
    <name type="scientific">Galendromus occidentalis</name>
    <name type="common">western predatory mite</name>
    <dbReference type="NCBI Taxonomy" id="34638"/>
    <lineage>
        <taxon>Eukaryota</taxon>
        <taxon>Metazoa</taxon>
        <taxon>Ecdysozoa</taxon>
        <taxon>Arthropoda</taxon>
        <taxon>Chelicerata</taxon>
        <taxon>Arachnida</taxon>
        <taxon>Acari</taxon>
        <taxon>Parasitiformes</taxon>
        <taxon>Mesostigmata</taxon>
        <taxon>Gamasina</taxon>
        <taxon>Phytoseioidea</taxon>
        <taxon>Phytoseiidae</taxon>
        <taxon>Typhlodrominae</taxon>
        <taxon>Galendromus</taxon>
    </lineage>
</organism>
<dbReference type="AlphaFoldDB" id="A0AAJ6QS85"/>
<keyword evidence="2" id="KW-1185">Reference proteome</keyword>
<feature type="region of interest" description="Disordered" evidence="1">
    <location>
        <begin position="230"/>
        <end position="250"/>
    </location>
</feature>
<name>A0AAJ6QS85_9ACAR</name>
<gene>
    <name evidence="3" type="primary">LOC100908076</name>
</gene>
<sequence length="250" mass="28031">MRNLEILLTYAAAISTVRAIADSVLEDTAFEAEEYMRSLIKDHLRHHMIQSESNLNNFSCIILREYTGRVAPVGRDLNASVTEGIVKGPITFKAVKCRSTREHPAGHVSFSCLIETEPIEVEYSATVSGYDFLGRVSKVPLKAKSDFVFHVRICQDASAQQNVEEIISMMLNKPKFERNTFKALDLQGKQQSLLQDCLTYNIQKGLDFSIKRYLTDAFQSALDAMKRALPTPTPKFAEGTGNRGDGFEKE</sequence>
<evidence type="ECO:0000313" key="2">
    <source>
        <dbReference type="Proteomes" id="UP000694867"/>
    </source>
</evidence>
<evidence type="ECO:0000256" key="1">
    <source>
        <dbReference type="SAM" id="MobiDB-lite"/>
    </source>
</evidence>
<dbReference type="Proteomes" id="UP000694867">
    <property type="component" value="Unplaced"/>
</dbReference>
<proteinExistence type="predicted"/>
<dbReference type="KEGG" id="goe:100908076"/>
<accession>A0AAJ6QS85</accession>
<reference evidence="3" key="1">
    <citation type="submission" date="2025-08" db="UniProtKB">
        <authorList>
            <consortium name="RefSeq"/>
        </authorList>
    </citation>
    <scope>IDENTIFICATION</scope>
</reference>
<protein>
    <submittedName>
        <fullName evidence="3">Uncharacterized protein LOC100908076</fullName>
    </submittedName>
</protein>
<dbReference type="GeneID" id="100908076"/>
<evidence type="ECO:0000313" key="3">
    <source>
        <dbReference type="RefSeq" id="XP_003742131.1"/>
    </source>
</evidence>